<evidence type="ECO:0000313" key="3">
    <source>
        <dbReference type="EMBL" id="CAK0823891.1"/>
    </source>
</evidence>
<evidence type="ECO:0000259" key="2">
    <source>
        <dbReference type="Pfam" id="PF04059"/>
    </source>
</evidence>
<feature type="compositionally biased region" description="Basic and acidic residues" evidence="1">
    <location>
        <begin position="88"/>
        <end position="104"/>
    </location>
</feature>
<accession>A0ABN9RYL7</accession>
<dbReference type="Proteomes" id="UP001189429">
    <property type="component" value="Unassembled WGS sequence"/>
</dbReference>
<reference evidence="3" key="1">
    <citation type="submission" date="2023-10" db="EMBL/GenBank/DDBJ databases">
        <authorList>
            <person name="Chen Y."/>
            <person name="Shah S."/>
            <person name="Dougan E. K."/>
            <person name="Thang M."/>
            <person name="Chan C."/>
        </authorList>
    </citation>
    <scope>NUCLEOTIDE SEQUENCE [LARGE SCALE GENOMIC DNA]</scope>
</reference>
<dbReference type="InterPro" id="IPR035979">
    <property type="entry name" value="RBD_domain_sf"/>
</dbReference>
<protein>
    <recommendedName>
        <fullName evidence="2">Mei2-like C-terminal RNA recognition motif domain-containing protein</fullName>
    </recommendedName>
</protein>
<dbReference type="InterPro" id="IPR007201">
    <property type="entry name" value="Mei2-like_Rrm_C"/>
</dbReference>
<feature type="domain" description="Mei2-like C-terminal RNA recognition motif" evidence="2">
    <location>
        <begin position="188"/>
        <end position="276"/>
    </location>
</feature>
<gene>
    <name evidence="3" type="ORF">PCOR1329_LOCUS24457</name>
</gene>
<organism evidence="3 4">
    <name type="scientific">Prorocentrum cordatum</name>
    <dbReference type="NCBI Taxonomy" id="2364126"/>
    <lineage>
        <taxon>Eukaryota</taxon>
        <taxon>Sar</taxon>
        <taxon>Alveolata</taxon>
        <taxon>Dinophyceae</taxon>
        <taxon>Prorocentrales</taxon>
        <taxon>Prorocentraceae</taxon>
        <taxon>Prorocentrum</taxon>
    </lineage>
</organism>
<feature type="region of interest" description="Disordered" evidence="1">
    <location>
        <begin position="311"/>
        <end position="334"/>
    </location>
</feature>
<evidence type="ECO:0000256" key="1">
    <source>
        <dbReference type="SAM" id="MobiDB-lite"/>
    </source>
</evidence>
<evidence type="ECO:0000313" key="4">
    <source>
        <dbReference type="Proteomes" id="UP001189429"/>
    </source>
</evidence>
<dbReference type="Pfam" id="PF04059">
    <property type="entry name" value="RRM_2"/>
    <property type="match status" value="1"/>
</dbReference>
<comment type="caution">
    <text evidence="3">The sequence shown here is derived from an EMBL/GenBank/DDBJ whole genome shotgun (WGS) entry which is preliminary data.</text>
</comment>
<proteinExistence type="predicted"/>
<dbReference type="SUPFAM" id="SSF54928">
    <property type="entry name" value="RNA-binding domain, RBD"/>
    <property type="match status" value="1"/>
</dbReference>
<feature type="region of interest" description="Disordered" evidence="1">
    <location>
        <begin position="80"/>
        <end position="104"/>
    </location>
</feature>
<name>A0ABN9RYL7_9DINO</name>
<dbReference type="EMBL" id="CAUYUJ010008424">
    <property type="protein sequence ID" value="CAK0823891.1"/>
    <property type="molecule type" value="Genomic_DNA"/>
</dbReference>
<keyword evidence="4" id="KW-1185">Reference proteome</keyword>
<sequence>MQEICPRAILDEVDAGNMARAKCRGFIGYGEQRCVNFNGSLHVGIIPFIDYGEQRCVNFNGSLHVGIIPVHLAGDGALAARSDTSAGSDRDRHSDTDEERRRARDLSLDLEPAWPAGLGLPPGLAPPGLELEREVGAAAPAGRTPLRSRAAAFAPLRSQAEPFVPKGLRMMGQRPRLGGSGPKSPQWTTVMLRNVPQSYTCDSLITESMGFSPWVDFVYVPVKRTEMLGVGYCFVNLTTAERAEEFKLAFEGFVDWPSSFSTEACATHWSVCQGLRENVKRYRNSPLMSDDVPAFFKPVLLKNGVRIPFPQPTKKVKPRRAYKGQGPEECEPSD</sequence>